<dbReference type="InterPro" id="IPR010869">
    <property type="entry name" value="DUF1501"/>
</dbReference>
<dbReference type="RefSeq" id="WP_145090381.1">
    <property type="nucleotide sequence ID" value="NZ_CP036274.1"/>
</dbReference>
<proteinExistence type="predicted"/>
<keyword evidence="2" id="KW-1185">Reference proteome</keyword>
<evidence type="ECO:0000313" key="1">
    <source>
        <dbReference type="EMBL" id="QDU28312.1"/>
    </source>
</evidence>
<sequence length="443" mass="47542">MTSRYCDGHTRRNFLQVGLCGLTGLGLTPLLRATASESSAKPVAAKAKRCILIWMDGGPSHHESFDCKPDAPVEISGPFSPVASNVPGIQVCELLPKVSQVMNLVTVIRSVAHRDPGHGGGNHYLTTGRPTPVPIGCGDSASFHPSLGSFIAKERGAPPGLPAYVQFALPAALRSGGPNFLGSKYAPFLISNNPNNPDFQLPDVTLPPGIAEGRAQSRVALRKSLDNLERIGDEAAADPARALDSFHEQAHRLVTSSLAKQAFDINDEPEKTRDEYGRTMVGQQCLLARRLVEAGVPFVTVQHAGWDHHTNIFKYLKDRWLPTFDVAFSALLLDMEARGLLEDTLVLALGEFGRTPKINKDAGRDHWPGAMSIVAAGAGVPRGLVIGATDKQGAAPSERPLKVEDFFCSIFTKLGINPHKELLSPEGRPIAIVNGGKPISELF</sequence>
<dbReference type="AlphaFoldDB" id="A0A517YDV2"/>
<name>A0A517YDV2_9BACT</name>
<gene>
    <name evidence="1" type="ORF">ETAA8_34120</name>
</gene>
<organism evidence="1 2">
    <name type="scientific">Anatilimnocola aggregata</name>
    <dbReference type="NCBI Taxonomy" id="2528021"/>
    <lineage>
        <taxon>Bacteria</taxon>
        <taxon>Pseudomonadati</taxon>
        <taxon>Planctomycetota</taxon>
        <taxon>Planctomycetia</taxon>
        <taxon>Pirellulales</taxon>
        <taxon>Pirellulaceae</taxon>
        <taxon>Anatilimnocola</taxon>
    </lineage>
</organism>
<dbReference type="OrthoDB" id="238140at2"/>
<dbReference type="PANTHER" id="PTHR43737">
    <property type="entry name" value="BLL7424 PROTEIN"/>
    <property type="match status" value="1"/>
</dbReference>
<dbReference type="PROSITE" id="PS51318">
    <property type="entry name" value="TAT"/>
    <property type="match status" value="1"/>
</dbReference>
<accession>A0A517YDV2</accession>
<evidence type="ECO:0008006" key="3">
    <source>
        <dbReference type="Google" id="ProtNLM"/>
    </source>
</evidence>
<dbReference type="SUPFAM" id="SSF53649">
    <property type="entry name" value="Alkaline phosphatase-like"/>
    <property type="match status" value="1"/>
</dbReference>
<evidence type="ECO:0000313" key="2">
    <source>
        <dbReference type="Proteomes" id="UP000315017"/>
    </source>
</evidence>
<dbReference type="Pfam" id="PF07394">
    <property type="entry name" value="DUF1501"/>
    <property type="match status" value="1"/>
</dbReference>
<dbReference type="InterPro" id="IPR017850">
    <property type="entry name" value="Alkaline_phosphatase_core_sf"/>
</dbReference>
<dbReference type="EMBL" id="CP036274">
    <property type="protein sequence ID" value="QDU28312.1"/>
    <property type="molecule type" value="Genomic_DNA"/>
</dbReference>
<dbReference type="PANTHER" id="PTHR43737:SF1">
    <property type="entry name" value="DUF1501 DOMAIN-CONTAINING PROTEIN"/>
    <property type="match status" value="1"/>
</dbReference>
<reference evidence="1 2" key="1">
    <citation type="submission" date="2019-02" db="EMBL/GenBank/DDBJ databases">
        <title>Deep-cultivation of Planctomycetes and their phenomic and genomic characterization uncovers novel biology.</title>
        <authorList>
            <person name="Wiegand S."/>
            <person name="Jogler M."/>
            <person name="Boedeker C."/>
            <person name="Pinto D."/>
            <person name="Vollmers J."/>
            <person name="Rivas-Marin E."/>
            <person name="Kohn T."/>
            <person name="Peeters S.H."/>
            <person name="Heuer A."/>
            <person name="Rast P."/>
            <person name="Oberbeckmann S."/>
            <person name="Bunk B."/>
            <person name="Jeske O."/>
            <person name="Meyerdierks A."/>
            <person name="Storesund J.E."/>
            <person name="Kallscheuer N."/>
            <person name="Luecker S."/>
            <person name="Lage O.M."/>
            <person name="Pohl T."/>
            <person name="Merkel B.J."/>
            <person name="Hornburger P."/>
            <person name="Mueller R.-W."/>
            <person name="Bruemmer F."/>
            <person name="Labrenz M."/>
            <person name="Spormann A.M."/>
            <person name="Op den Camp H."/>
            <person name="Overmann J."/>
            <person name="Amann R."/>
            <person name="Jetten M.S.M."/>
            <person name="Mascher T."/>
            <person name="Medema M.H."/>
            <person name="Devos D.P."/>
            <person name="Kaster A.-K."/>
            <person name="Ovreas L."/>
            <person name="Rohde M."/>
            <person name="Galperin M.Y."/>
            <person name="Jogler C."/>
        </authorList>
    </citation>
    <scope>NUCLEOTIDE SEQUENCE [LARGE SCALE GENOMIC DNA]</scope>
    <source>
        <strain evidence="1 2">ETA_A8</strain>
    </source>
</reference>
<protein>
    <recommendedName>
        <fullName evidence="3">DUF1501 domain-containing protein</fullName>
    </recommendedName>
</protein>
<dbReference type="Proteomes" id="UP000315017">
    <property type="component" value="Chromosome"/>
</dbReference>
<dbReference type="KEGG" id="aagg:ETAA8_34120"/>
<dbReference type="InterPro" id="IPR006311">
    <property type="entry name" value="TAT_signal"/>
</dbReference>